<evidence type="ECO:0000259" key="5">
    <source>
        <dbReference type="SMART" id="SM00775"/>
    </source>
</evidence>
<evidence type="ECO:0000313" key="6">
    <source>
        <dbReference type="EMBL" id="CAG9327640.1"/>
    </source>
</evidence>
<organism evidence="6 7">
    <name type="scientific">Blepharisma stoltei</name>
    <dbReference type="NCBI Taxonomy" id="1481888"/>
    <lineage>
        <taxon>Eukaryota</taxon>
        <taxon>Sar</taxon>
        <taxon>Alveolata</taxon>
        <taxon>Ciliophora</taxon>
        <taxon>Postciliodesmatophora</taxon>
        <taxon>Heterotrichea</taxon>
        <taxon>Heterotrichida</taxon>
        <taxon>Blepharismidae</taxon>
        <taxon>Blepharisma</taxon>
    </lineage>
</organism>
<evidence type="ECO:0000256" key="1">
    <source>
        <dbReference type="ARBA" id="ARBA00001946"/>
    </source>
</evidence>
<reference evidence="6" key="1">
    <citation type="submission" date="2021-09" db="EMBL/GenBank/DDBJ databases">
        <authorList>
            <consortium name="AG Swart"/>
            <person name="Singh M."/>
            <person name="Singh A."/>
            <person name="Seah K."/>
            <person name="Emmerich C."/>
        </authorList>
    </citation>
    <scope>NUCLEOTIDE SEQUENCE</scope>
    <source>
        <strain evidence="6">ATCC30299</strain>
    </source>
</reference>
<gene>
    <name evidence="6" type="ORF">BSTOLATCC_MIC44270</name>
</gene>
<accession>A0AAU9JL61</accession>
<dbReference type="InterPro" id="IPR007651">
    <property type="entry name" value="Lipin_N"/>
</dbReference>
<dbReference type="InterPro" id="IPR031315">
    <property type="entry name" value="LNS2/PITP"/>
</dbReference>
<evidence type="ECO:0000256" key="2">
    <source>
        <dbReference type="ARBA" id="ARBA00005476"/>
    </source>
</evidence>
<dbReference type="InterPro" id="IPR031703">
    <property type="entry name" value="Lipin_mid"/>
</dbReference>
<dbReference type="GO" id="GO:0008195">
    <property type="term" value="F:phosphatidate phosphatase activity"/>
    <property type="evidence" value="ECO:0007669"/>
    <property type="project" value="UniProtKB-EC"/>
</dbReference>
<dbReference type="EMBL" id="CAJZBQ010000044">
    <property type="protein sequence ID" value="CAG9327640.1"/>
    <property type="molecule type" value="Genomic_DNA"/>
</dbReference>
<dbReference type="InterPro" id="IPR036412">
    <property type="entry name" value="HAD-like_sf"/>
</dbReference>
<feature type="domain" description="LNS2/PITP" evidence="5">
    <location>
        <begin position="335"/>
        <end position="491"/>
    </location>
</feature>
<dbReference type="SUPFAM" id="SSF56784">
    <property type="entry name" value="HAD-like"/>
    <property type="match status" value="1"/>
</dbReference>
<proteinExistence type="inferred from homology"/>
<sequence length="515" mass="57680">MWLYIIKNRKNMSTLGKFFTNLSSAMSMNKATLSGALDVIVIQHPDDSFHATPFHVRFGRLKLLKSSAKTIKVYINGKQTHIRMKLDEEGEAYFVEPSVGEIEENLKCSPISSPKLIKGEKTGDSSPIKVEESLGPVRKSGAFERLRVSKLFIGGQILPMRGDDCEEVDPGEDLEPSTDNYESDGNQVDISLCGDLVKNPDTDLEEIFIKHRIPFSEFKTNPWAVINDPRLMIKIDNKLYGKEEGIPLVLALLIYKQSLNDEESYIVESPKKEFEVQRPADTTVYKKSIMLDSDSLRSLGLKGGSNDITYIVESKLQGMQSIQGKIYLWDSSCKIVISDVDGTITKSDVLGQLLPIIGKDWSHPGVVNLYNDITANGYKILYLSSRAIGQAPKTKEYLASLRENNRGLPEGPVILSPDRLFKSFVREVIKREPQNFKTPALTEVLTLFPEDVNPFYAGFGNRDTDAIAYRAVGIPMDRIFIINPVGKIFVFDNSYINSYPELNAAVSEKFPLIVC</sequence>
<dbReference type="InterPro" id="IPR026058">
    <property type="entry name" value="LIPIN"/>
</dbReference>
<dbReference type="Proteomes" id="UP001162131">
    <property type="component" value="Unassembled WGS sequence"/>
</dbReference>
<dbReference type="Pfam" id="PF16876">
    <property type="entry name" value="Lipin_mid"/>
    <property type="match status" value="1"/>
</dbReference>
<dbReference type="Pfam" id="PF04571">
    <property type="entry name" value="Lipin_N"/>
    <property type="match status" value="1"/>
</dbReference>
<evidence type="ECO:0000313" key="7">
    <source>
        <dbReference type="Proteomes" id="UP001162131"/>
    </source>
</evidence>
<dbReference type="PANTHER" id="PTHR12181">
    <property type="entry name" value="LIPIN"/>
    <property type="match status" value="1"/>
</dbReference>
<dbReference type="PANTHER" id="PTHR12181:SF12">
    <property type="entry name" value="PHOSPHATIDATE PHOSPHATASE"/>
    <property type="match status" value="1"/>
</dbReference>
<comment type="caution">
    <text evidence="6">The sequence shown here is derived from an EMBL/GenBank/DDBJ whole genome shotgun (WGS) entry which is preliminary data.</text>
</comment>
<evidence type="ECO:0000256" key="4">
    <source>
        <dbReference type="ARBA" id="ARBA00022801"/>
    </source>
</evidence>
<keyword evidence="4" id="KW-0378">Hydrolase</keyword>
<dbReference type="AlphaFoldDB" id="A0AAU9JL61"/>
<keyword evidence="7" id="KW-1185">Reference proteome</keyword>
<comment type="cofactor">
    <cofactor evidence="1">
        <name>Mg(2+)</name>
        <dbReference type="ChEBI" id="CHEBI:18420"/>
    </cofactor>
</comment>
<protein>
    <recommendedName>
        <fullName evidence="3">phosphatidate phosphatase</fullName>
        <ecNumber evidence="3">3.1.3.4</ecNumber>
    </recommendedName>
</protein>
<dbReference type="SMART" id="SM00775">
    <property type="entry name" value="LNS2"/>
    <property type="match status" value="1"/>
</dbReference>
<evidence type="ECO:0000256" key="3">
    <source>
        <dbReference type="ARBA" id="ARBA00012638"/>
    </source>
</evidence>
<dbReference type="EC" id="3.1.3.4" evidence="3"/>
<name>A0AAU9JL61_9CILI</name>
<comment type="similarity">
    <text evidence="2">Belongs to the lipin family.</text>
</comment>
<dbReference type="Pfam" id="PF08235">
    <property type="entry name" value="LNS2"/>
    <property type="match status" value="1"/>
</dbReference>
<dbReference type="InterPro" id="IPR013209">
    <property type="entry name" value="LNS2"/>
</dbReference>